<feature type="compositionally biased region" description="Polar residues" evidence="4">
    <location>
        <begin position="956"/>
        <end position="968"/>
    </location>
</feature>
<dbReference type="SUPFAM" id="SSF52540">
    <property type="entry name" value="P-loop containing nucleoside triphosphate hydrolases"/>
    <property type="match status" value="2"/>
</dbReference>
<dbReference type="GO" id="GO:0016787">
    <property type="term" value="F:hydrolase activity"/>
    <property type="evidence" value="ECO:0007669"/>
    <property type="project" value="UniProtKB-KW"/>
</dbReference>
<feature type="region of interest" description="Disordered" evidence="4">
    <location>
        <begin position="851"/>
        <end position="941"/>
    </location>
</feature>
<evidence type="ECO:0000256" key="2">
    <source>
        <dbReference type="ARBA" id="ARBA00022801"/>
    </source>
</evidence>
<dbReference type="GO" id="GO:0005524">
    <property type="term" value="F:ATP binding"/>
    <property type="evidence" value="ECO:0007669"/>
    <property type="project" value="InterPro"/>
</dbReference>
<dbReference type="InterPro" id="IPR027417">
    <property type="entry name" value="P-loop_NTPase"/>
</dbReference>
<name>A0A2P7ZYD6_9PEZI</name>
<feature type="domain" description="Helicase ATP-binding" evidence="5">
    <location>
        <begin position="301"/>
        <end position="470"/>
    </location>
</feature>
<feature type="region of interest" description="Disordered" evidence="4">
    <location>
        <begin position="1"/>
        <end position="61"/>
    </location>
</feature>
<feature type="compositionally biased region" description="Basic and acidic residues" evidence="4">
    <location>
        <begin position="886"/>
        <end position="895"/>
    </location>
</feature>
<feature type="compositionally biased region" description="Basic and acidic residues" evidence="4">
    <location>
        <begin position="34"/>
        <end position="44"/>
    </location>
</feature>
<dbReference type="OrthoDB" id="413460at2759"/>
<dbReference type="SMART" id="SM00490">
    <property type="entry name" value="HELICc"/>
    <property type="match status" value="1"/>
</dbReference>
<dbReference type="InterPro" id="IPR001650">
    <property type="entry name" value="Helicase_C-like"/>
</dbReference>
<dbReference type="GO" id="GO:0000724">
    <property type="term" value="P:double-strand break repair via homologous recombination"/>
    <property type="evidence" value="ECO:0007669"/>
    <property type="project" value="TreeGrafter"/>
</dbReference>
<dbReference type="PANTHER" id="PTHR45629">
    <property type="entry name" value="SNF2/RAD54 FAMILY MEMBER"/>
    <property type="match status" value="1"/>
</dbReference>
<dbReference type="GO" id="GO:0015616">
    <property type="term" value="F:DNA translocase activity"/>
    <property type="evidence" value="ECO:0007669"/>
    <property type="project" value="TreeGrafter"/>
</dbReference>
<feature type="domain" description="Helicase C-terminal" evidence="6">
    <location>
        <begin position="632"/>
        <end position="794"/>
    </location>
</feature>
<evidence type="ECO:0000259" key="5">
    <source>
        <dbReference type="PROSITE" id="PS51192"/>
    </source>
</evidence>
<gene>
    <name evidence="7" type="ORF">B9Z65_3405</name>
</gene>
<evidence type="ECO:0000256" key="4">
    <source>
        <dbReference type="SAM" id="MobiDB-lite"/>
    </source>
</evidence>
<dbReference type="Gene3D" id="3.40.50.300">
    <property type="entry name" value="P-loop containing nucleotide triphosphate hydrolases"/>
    <property type="match status" value="1"/>
</dbReference>
<keyword evidence="2" id="KW-0378">Hydrolase</keyword>
<feature type="compositionally biased region" description="Acidic residues" evidence="4">
    <location>
        <begin position="912"/>
        <end position="926"/>
    </location>
</feature>
<evidence type="ECO:0000313" key="8">
    <source>
        <dbReference type="Proteomes" id="UP000243723"/>
    </source>
</evidence>
<dbReference type="Gene3D" id="1.20.120.850">
    <property type="entry name" value="SWI2/SNF2 ATPases, N-terminal domain"/>
    <property type="match status" value="1"/>
</dbReference>
<dbReference type="Pfam" id="PF00176">
    <property type="entry name" value="SNF2-rel_dom"/>
    <property type="match status" value="1"/>
</dbReference>
<dbReference type="PROSITE" id="PS51192">
    <property type="entry name" value="HELICASE_ATP_BIND_1"/>
    <property type="match status" value="1"/>
</dbReference>
<reference evidence="7 8" key="1">
    <citation type="submission" date="2017-05" db="EMBL/GenBank/DDBJ databases">
        <title>Draft genome sequence of Elsinoe australis.</title>
        <authorList>
            <person name="Cheng Q."/>
        </authorList>
    </citation>
    <scope>NUCLEOTIDE SEQUENCE [LARGE SCALE GENOMIC DNA]</scope>
    <source>
        <strain evidence="7 8">NL1</strain>
    </source>
</reference>
<dbReference type="SMART" id="SM00487">
    <property type="entry name" value="DEXDc"/>
    <property type="match status" value="1"/>
</dbReference>
<dbReference type="FunFam" id="3.40.50.10810:FF:000020">
    <property type="entry name" value="DNA repair and recombination protein RAD54B"/>
    <property type="match status" value="1"/>
</dbReference>
<dbReference type="STRING" id="40998.A0A2P7ZYD6"/>
<feature type="compositionally biased region" description="Basic and acidic residues" evidence="4">
    <location>
        <begin position="927"/>
        <end position="941"/>
    </location>
</feature>
<evidence type="ECO:0000259" key="6">
    <source>
        <dbReference type="PROSITE" id="PS51194"/>
    </source>
</evidence>
<feature type="region of interest" description="Disordered" evidence="4">
    <location>
        <begin position="589"/>
        <end position="611"/>
    </location>
</feature>
<dbReference type="InterPro" id="IPR014001">
    <property type="entry name" value="Helicase_ATP-bd"/>
</dbReference>
<dbReference type="GO" id="GO:0005634">
    <property type="term" value="C:nucleus"/>
    <property type="evidence" value="ECO:0007669"/>
    <property type="project" value="TreeGrafter"/>
</dbReference>
<protein>
    <recommendedName>
        <fullName evidence="9">DNA repair and recombination protein RAD54B</fullName>
    </recommendedName>
</protein>
<evidence type="ECO:0000313" key="7">
    <source>
        <dbReference type="EMBL" id="PSK53205.1"/>
    </source>
</evidence>
<feature type="region of interest" description="Disordered" evidence="4">
    <location>
        <begin position="218"/>
        <end position="249"/>
    </location>
</feature>
<feature type="compositionally biased region" description="Low complexity" evidence="4">
    <location>
        <begin position="235"/>
        <end position="244"/>
    </location>
</feature>
<dbReference type="CDD" id="cd18004">
    <property type="entry name" value="DEXHc_RAD54"/>
    <property type="match status" value="1"/>
</dbReference>
<evidence type="ECO:0000256" key="1">
    <source>
        <dbReference type="ARBA" id="ARBA00022741"/>
    </source>
</evidence>
<comment type="caution">
    <text evidence="7">The sequence shown here is derived from an EMBL/GenBank/DDBJ whole genome shotgun (WGS) entry which is preliminary data.</text>
</comment>
<feature type="region of interest" description="Disordered" evidence="4">
    <location>
        <begin position="956"/>
        <end position="977"/>
    </location>
</feature>
<dbReference type="InterPro" id="IPR038718">
    <property type="entry name" value="SNF2-like_sf"/>
</dbReference>
<dbReference type="EMBL" id="NHZQ01000102">
    <property type="protein sequence ID" value="PSK53205.1"/>
    <property type="molecule type" value="Genomic_DNA"/>
</dbReference>
<proteinExistence type="predicted"/>
<evidence type="ECO:0000256" key="3">
    <source>
        <dbReference type="ARBA" id="ARBA00022840"/>
    </source>
</evidence>
<keyword evidence="3" id="KW-0067">ATP-binding</keyword>
<dbReference type="InterPro" id="IPR049730">
    <property type="entry name" value="SNF2/RAD54-like_C"/>
</dbReference>
<keyword evidence="8" id="KW-1185">Reference proteome</keyword>
<accession>A0A2P7ZYD6</accession>
<dbReference type="Proteomes" id="UP000243723">
    <property type="component" value="Unassembled WGS sequence"/>
</dbReference>
<organism evidence="7 8">
    <name type="scientific">Elsinoe australis</name>
    <dbReference type="NCBI Taxonomy" id="40998"/>
    <lineage>
        <taxon>Eukaryota</taxon>
        <taxon>Fungi</taxon>
        <taxon>Dikarya</taxon>
        <taxon>Ascomycota</taxon>
        <taxon>Pezizomycotina</taxon>
        <taxon>Dothideomycetes</taxon>
        <taxon>Dothideomycetidae</taxon>
        <taxon>Myriangiales</taxon>
        <taxon>Elsinoaceae</taxon>
        <taxon>Elsinoe</taxon>
    </lineage>
</organism>
<keyword evidence="1" id="KW-0547">Nucleotide-binding</keyword>
<dbReference type="Pfam" id="PF00271">
    <property type="entry name" value="Helicase_C"/>
    <property type="match status" value="1"/>
</dbReference>
<dbReference type="InterPro" id="IPR050496">
    <property type="entry name" value="SNF2_RAD54_helicase_repair"/>
</dbReference>
<dbReference type="Gene3D" id="3.40.50.10810">
    <property type="entry name" value="Tandem AAA-ATPase domain"/>
    <property type="match status" value="1"/>
</dbReference>
<dbReference type="PANTHER" id="PTHR45629:SF7">
    <property type="entry name" value="DNA EXCISION REPAIR PROTEIN ERCC-6-RELATED"/>
    <property type="match status" value="1"/>
</dbReference>
<sequence>MQFKPFKRPSFVNKPPALSQDDDSSGPPAKKRRISDEREFRKPAVAEIDTPRASQNVSTFRKPLAAVKSLPQLSDSPPEASTEPKKVYSALWRKKTAKMHKTWDGDGTLVVADGYASLKNDKGKHIGRTACKTPLEPGSTLSISGMDVEIEDILSAEPGGAANNSSVPDSPPLVPKTSFISRSTLSVLPKKLPIELQNRPDPAGQKVKLESISKSISQISAAKPKSRTSSVMSNGRTSSTGSTGPAARHDPLADGALIMKRPKVAPIGKQLVDVVVDPFIGKHLREHQRAGVSFMYECVMGMRCWEGAGAILADEMGLGKSLQTIALLWTLLKQNPIYGASPVVRKAIVLCPASVTKNWRKEFRKWLGNERIGVLLLDDQKKIRSFTRGKSYQVLVVGYEMFNLIQKDLQKCDEIDIIIADEGHRLKTAKNKTATAIKEMDIERRIVLTGTLLQNDYSEWYSVVDFVNPGFLGKYSSFKKDFENPILRARQQGASLEDIEKGEEADLNLKEQTGSFILRRTADILAKYLPAKTEYVVLCRPTGFQTQVYNAIITSGTLTAALPNSELSFQLINILKKACNSPALLASAPTTSAKSSKPEDSESLNPSVLSDLHDTISPTKLRSTTTSGKIRALDSLLFEIYNNTTEKVVIMSNYTTTLDIIANLLSNLSYSFTRLDGSTPSAKRQDMVDVFNAAPQRKQFVFLMSTKAGGVGLNLIGASRLVLFDVDWNPALDLQAMGRICRDGQKRACWIYRLVTKGCIEERIFQRQVVKMGLADSVVDNKKAESTFSQEELRDLFRMETGDGCRTHELLGCDCVLDGRKKDVEAADAAEVRNEQEDEDLPMLDRKGFVIASSVDRNDPRRSRSASPVKKGREKRMLGLMQYGHLDARKLREENVGNSEGMGSKRGRGDGEDGENEEEMSDDEEGGGARDDKDDNADHAIQDAILRRIVSEENSSVDFVFSKTSENNSAKEVKETA</sequence>
<evidence type="ECO:0008006" key="9">
    <source>
        <dbReference type="Google" id="ProtNLM"/>
    </source>
</evidence>
<dbReference type="AlphaFoldDB" id="A0A2P7ZYD6"/>
<dbReference type="CDD" id="cd18793">
    <property type="entry name" value="SF2_C_SNF"/>
    <property type="match status" value="1"/>
</dbReference>
<dbReference type="InterPro" id="IPR000330">
    <property type="entry name" value="SNF2_N"/>
</dbReference>
<dbReference type="PROSITE" id="PS51194">
    <property type="entry name" value="HELICASE_CTER"/>
    <property type="match status" value="1"/>
</dbReference>
<dbReference type="GO" id="GO:0007131">
    <property type="term" value="P:reciprocal meiotic recombination"/>
    <property type="evidence" value="ECO:0007669"/>
    <property type="project" value="TreeGrafter"/>
</dbReference>